<organism evidence="8 9">
    <name type="scientific">Sphingomonas metalli</name>
    <dbReference type="NCBI Taxonomy" id="1779358"/>
    <lineage>
        <taxon>Bacteria</taxon>
        <taxon>Pseudomonadati</taxon>
        <taxon>Pseudomonadota</taxon>
        <taxon>Alphaproteobacteria</taxon>
        <taxon>Sphingomonadales</taxon>
        <taxon>Sphingomonadaceae</taxon>
        <taxon>Sphingomonas</taxon>
    </lineage>
</organism>
<dbReference type="Gene3D" id="3.20.20.60">
    <property type="entry name" value="Phosphoenolpyruvate-binding domains"/>
    <property type="match status" value="1"/>
</dbReference>
<dbReference type="Proteomes" id="UP000623067">
    <property type="component" value="Unassembled WGS sequence"/>
</dbReference>
<keyword evidence="4 6" id="KW-0460">Magnesium</keyword>
<dbReference type="PIRSF" id="PIRSF015582">
    <property type="entry name" value="Cit_lyase_B"/>
    <property type="match status" value="1"/>
</dbReference>
<dbReference type="InterPro" id="IPR011206">
    <property type="entry name" value="Citrate_lyase_beta/mcl1/mcl2"/>
</dbReference>
<feature type="binding site" evidence="6">
    <location>
        <position position="151"/>
    </location>
    <ligand>
        <name>Mg(2+)</name>
        <dbReference type="ChEBI" id="CHEBI:18420"/>
    </ligand>
</feature>
<evidence type="ECO:0000256" key="2">
    <source>
        <dbReference type="ARBA" id="ARBA00005568"/>
    </source>
</evidence>
<evidence type="ECO:0000259" key="7">
    <source>
        <dbReference type="Pfam" id="PF03328"/>
    </source>
</evidence>
<dbReference type="GO" id="GO:0016829">
    <property type="term" value="F:lyase activity"/>
    <property type="evidence" value="ECO:0007669"/>
    <property type="project" value="UniProtKB-KW"/>
</dbReference>
<gene>
    <name evidence="8" type="ORF">GCM10011380_12790</name>
</gene>
<dbReference type="Pfam" id="PF03328">
    <property type="entry name" value="HpcH_HpaI"/>
    <property type="match status" value="1"/>
</dbReference>
<keyword evidence="8" id="KW-0456">Lyase</keyword>
<evidence type="ECO:0000256" key="4">
    <source>
        <dbReference type="ARBA" id="ARBA00022842"/>
    </source>
</evidence>
<dbReference type="EMBL" id="BMIH01000002">
    <property type="protein sequence ID" value="GGB24688.1"/>
    <property type="molecule type" value="Genomic_DNA"/>
</dbReference>
<name>A0A916WQE2_9SPHN</name>
<feature type="domain" description="HpcH/HpaI aldolase/citrate lyase" evidence="7">
    <location>
        <begin position="8"/>
        <end position="219"/>
    </location>
</feature>
<evidence type="ECO:0000256" key="6">
    <source>
        <dbReference type="PIRSR" id="PIRSR015582-2"/>
    </source>
</evidence>
<protein>
    <submittedName>
        <fullName evidence="8">Citrate lyase subunit beta</fullName>
    </submittedName>
</protein>
<feature type="binding site" evidence="5">
    <location>
        <position position="122"/>
    </location>
    <ligand>
        <name>substrate</name>
    </ligand>
</feature>
<evidence type="ECO:0000256" key="5">
    <source>
        <dbReference type="PIRSR" id="PIRSR015582-1"/>
    </source>
</evidence>
<dbReference type="InterPro" id="IPR005000">
    <property type="entry name" value="Aldolase/citrate-lyase_domain"/>
</dbReference>
<dbReference type="GO" id="GO:0006107">
    <property type="term" value="P:oxaloacetate metabolic process"/>
    <property type="evidence" value="ECO:0007669"/>
    <property type="project" value="TreeGrafter"/>
</dbReference>
<dbReference type="PANTHER" id="PTHR32308:SF10">
    <property type="entry name" value="CITRATE LYASE SUBUNIT BETA"/>
    <property type="match status" value="1"/>
</dbReference>
<dbReference type="SUPFAM" id="SSF51621">
    <property type="entry name" value="Phosphoenolpyruvate/pyruvate domain"/>
    <property type="match status" value="1"/>
</dbReference>
<evidence type="ECO:0000256" key="1">
    <source>
        <dbReference type="ARBA" id="ARBA00001946"/>
    </source>
</evidence>
<dbReference type="PANTHER" id="PTHR32308">
    <property type="entry name" value="LYASE BETA SUBUNIT, PUTATIVE (AFU_ORTHOLOGUE AFUA_4G13030)-RELATED"/>
    <property type="match status" value="1"/>
</dbReference>
<accession>A0A916WQE2</accession>
<reference evidence="8" key="2">
    <citation type="submission" date="2020-09" db="EMBL/GenBank/DDBJ databases">
        <authorList>
            <person name="Sun Q."/>
            <person name="Zhou Y."/>
        </authorList>
    </citation>
    <scope>NUCLEOTIDE SEQUENCE</scope>
    <source>
        <strain evidence="8">CGMCC 1.15330</strain>
    </source>
</reference>
<dbReference type="AlphaFoldDB" id="A0A916WQE2"/>
<evidence type="ECO:0000313" key="8">
    <source>
        <dbReference type="EMBL" id="GGB24688.1"/>
    </source>
</evidence>
<dbReference type="GO" id="GO:0000287">
    <property type="term" value="F:magnesium ion binding"/>
    <property type="evidence" value="ECO:0007669"/>
    <property type="project" value="TreeGrafter"/>
</dbReference>
<sequence>MTALPRRRSALFLPASNPRAVQKARSLPCDVVILDLEDAVAPERKREAREAALAALAQGFGERETVVRVNGADTEWGADDLALLATARVDAVLLPKVGGAEQLEAARSALGASGPPLWAMIETARGLMALPSLAAAAPAVRLEALVAGTNDLALDLRVRPDPNRTPLLPALAQIVAAARAGGMTALDGVLNAHDDIERLAAECAQGAMFGFDGKSLIHPAQIATANAAFGPDDGTVEWARRVIALFADPANASLGAVSLDGAMVERLHLAEARRILALIGE</sequence>
<dbReference type="InterPro" id="IPR015813">
    <property type="entry name" value="Pyrv/PenolPyrv_kinase-like_dom"/>
</dbReference>
<keyword evidence="3 6" id="KW-0479">Metal-binding</keyword>
<proteinExistence type="inferred from homology"/>
<dbReference type="RefSeq" id="WP_188657933.1">
    <property type="nucleotide sequence ID" value="NZ_BMIH01000002.1"/>
</dbReference>
<dbReference type="InterPro" id="IPR040442">
    <property type="entry name" value="Pyrv_kinase-like_dom_sf"/>
</dbReference>
<comment type="cofactor">
    <cofactor evidence="1">
        <name>Mg(2+)</name>
        <dbReference type="ChEBI" id="CHEBI:18420"/>
    </cofactor>
</comment>
<feature type="binding site" evidence="6">
    <location>
        <position position="122"/>
    </location>
    <ligand>
        <name>Mg(2+)</name>
        <dbReference type="ChEBI" id="CHEBI:18420"/>
    </ligand>
</feature>
<feature type="binding site" evidence="5">
    <location>
        <position position="68"/>
    </location>
    <ligand>
        <name>substrate</name>
    </ligand>
</feature>
<comment type="caution">
    <text evidence="8">The sequence shown here is derived from an EMBL/GenBank/DDBJ whole genome shotgun (WGS) entry which is preliminary data.</text>
</comment>
<reference evidence="8" key="1">
    <citation type="journal article" date="2014" name="Int. J. Syst. Evol. Microbiol.">
        <title>Complete genome sequence of Corynebacterium casei LMG S-19264T (=DSM 44701T), isolated from a smear-ripened cheese.</title>
        <authorList>
            <consortium name="US DOE Joint Genome Institute (JGI-PGF)"/>
            <person name="Walter F."/>
            <person name="Albersmeier A."/>
            <person name="Kalinowski J."/>
            <person name="Ruckert C."/>
        </authorList>
    </citation>
    <scope>NUCLEOTIDE SEQUENCE</scope>
    <source>
        <strain evidence="8">CGMCC 1.15330</strain>
    </source>
</reference>
<evidence type="ECO:0000313" key="9">
    <source>
        <dbReference type="Proteomes" id="UP000623067"/>
    </source>
</evidence>
<comment type="similarity">
    <text evidence="2">Belongs to the HpcH/HpaI aldolase family.</text>
</comment>
<evidence type="ECO:0000256" key="3">
    <source>
        <dbReference type="ARBA" id="ARBA00022723"/>
    </source>
</evidence>
<keyword evidence="9" id="KW-1185">Reference proteome</keyword>